<dbReference type="EMBL" id="CM017872">
    <property type="protein sequence ID" value="KAG1327350.1"/>
    <property type="molecule type" value="Genomic_DNA"/>
</dbReference>
<dbReference type="AlphaFoldDB" id="A0A8K0HW96"/>
<evidence type="ECO:0000313" key="1">
    <source>
        <dbReference type="EMBL" id="KAG1327350.1"/>
    </source>
</evidence>
<organism evidence="1 2">
    <name type="scientific">Cocos nucifera</name>
    <name type="common">Coconut palm</name>
    <dbReference type="NCBI Taxonomy" id="13894"/>
    <lineage>
        <taxon>Eukaryota</taxon>
        <taxon>Viridiplantae</taxon>
        <taxon>Streptophyta</taxon>
        <taxon>Embryophyta</taxon>
        <taxon>Tracheophyta</taxon>
        <taxon>Spermatophyta</taxon>
        <taxon>Magnoliopsida</taxon>
        <taxon>Liliopsida</taxon>
        <taxon>Arecaceae</taxon>
        <taxon>Arecoideae</taxon>
        <taxon>Cocoseae</taxon>
        <taxon>Attaleinae</taxon>
        <taxon>Cocos</taxon>
    </lineage>
</organism>
<accession>A0A8K0HW96</accession>
<name>A0A8K0HW96_COCNU</name>
<protein>
    <submittedName>
        <fullName evidence="1">Uncharacterized protein</fullName>
    </submittedName>
</protein>
<gene>
    <name evidence="1" type="ORF">COCNU_01G012840</name>
</gene>
<evidence type="ECO:0000313" key="2">
    <source>
        <dbReference type="Proteomes" id="UP000797356"/>
    </source>
</evidence>
<sequence length="70" mass="7207">MHCLGIYEAASLDGAPNYAREGGAAIAFLQQGIGASSKESGNLPESIAECLCVGPQHWLEGAFEVGGEKV</sequence>
<proteinExistence type="predicted"/>
<comment type="caution">
    <text evidence="1">The sequence shown here is derived from an EMBL/GenBank/DDBJ whole genome shotgun (WGS) entry which is preliminary data.</text>
</comment>
<dbReference type="Proteomes" id="UP000797356">
    <property type="component" value="Chromosome 1"/>
</dbReference>
<reference evidence="1" key="2">
    <citation type="submission" date="2019-07" db="EMBL/GenBank/DDBJ databases">
        <authorList>
            <person name="Yang Y."/>
            <person name="Bocs S."/>
            <person name="Baudouin L."/>
        </authorList>
    </citation>
    <scope>NUCLEOTIDE SEQUENCE</scope>
    <source>
        <tissue evidence="1">Spear leaf of Hainan Tall coconut</tissue>
    </source>
</reference>
<keyword evidence="2" id="KW-1185">Reference proteome</keyword>
<reference evidence="1" key="1">
    <citation type="journal article" date="2017" name="Gigascience">
        <title>The genome draft of coconut (Cocos nucifera).</title>
        <authorList>
            <person name="Xiao Y."/>
            <person name="Xu P."/>
            <person name="Fan H."/>
            <person name="Baudouin L."/>
            <person name="Xia W."/>
            <person name="Bocs S."/>
            <person name="Xu J."/>
            <person name="Li Q."/>
            <person name="Guo A."/>
            <person name="Zhou L."/>
            <person name="Li J."/>
            <person name="Wu Y."/>
            <person name="Ma Z."/>
            <person name="Armero A."/>
            <person name="Issali A.E."/>
            <person name="Liu N."/>
            <person name="Peng M."/>
            <person name="Yang Y."/>
        </authorList>
    </citation>
    <scope>NUCLEOTIDE SEQUENCE</scope>
    <source>
        <tissue evidence="1">Spear leaf of Hainan Tall coconut</tissue>
    </source>
</reference>